<dbReference type="Pfam" id="PF07729">
    <property type="entry name" value="FCD"/>
    <property type="match status" value="1"/>
</dbReference>
<proteinExistence type="predicted"/>
<dbReference type="InterPro" id="IPR036388">
    <property type="entry name" value="WH-like_DNA-bd_sf"/>
</dbReference>
<dbReference type="Pfam" id="PF00392">
    <property type="entry name" value="GntR"/>
    <property type="match status" value="1"/>
</dbReference>
<dbReference type="SMART" id="SM00895">
    <property type="entry name" value="FCD"/>
    <property type="match status" value="1"/>
</dbReference>
<dbReference type="PANTHER" id="PTHR43537:SF24">
    <property type="entry name" value="GLUCONATE OPERON TRANSCRIPTIONAL REPRESSOR"/>
    <property type="match status" value="1"/>
</dbReference>
<dbReference type="SMART" id="SM00345">
    <property type="entry name" value="HTH_GNTR"/>
    <property type="match status" value="1"/>
</dbReference>
<sequence>MAISDLTPHPGSSQRQAAGGRLSGRVYEELKDRLLEGRFEQGKRISMEALKADFGVSKQPIMEAFRLLAADGLVEILPQIGCRPVRYTAEEAADFFRVFAGYEGAVAEAAALRRTPEQMAQLRGISTETEGLDALPDADARARAYRRGNRRFHQALQEMAHSRVMSAISQRMWDLSDYLVGTSETGGTFGHQTAQRHGEHQDILRALEEGDSMAARDLMSAHILHTVELLRSPESD</sequence>
<dbReference type="RefSeq" id="WP_345154260.1">
    <property type="nucleotide sequence ID" value="NZ_BAABEO010000034.1"/>
</dbReference>
<keyword evidence="3" id="KW-0804">Transcription</keyword>
<keyword evidence="2" id="KW-0238">DNA-binding</keyword>
<evidence type="ECO:0000256" key="2">
    <source>
        <dbReference type="ARBA" id="ARBA00023125"/>
    </source>
</evidence>
<dbReference type="InterPro" id="IPR036390">
    <property type="entry name" value="WH_DNA-bd_sf"/>
</dbReference>
<dbReference type="Gene3D" id="1.20.120.530">
    <property type="entry name" value="GntR ligand-binding domain-like"/>
    <property type="match status" value="1"/>
</dbReference>
<dbReference type="EMBL" id="BAABEO010000034">
    <property type="protein sequence ID" value="GAA3702502.1"/>
    <property type="molecule type" value="Genomic_DNA"/>
</dbReference>
<dbReference type="PROSITE" id="PS50949">
    <property type="entry name" value="HTH_GNTR"/>
    <property type="match status" value="1"/>
</dbReference>
<dbReference type="PANTHER" id="PTHR43537">
    <property type="entry name" value="TRANSCRIPTIONAL REGULATOR, GNTR FAMILY"/>
    <property type="match status" value="1"/>
</dbReference>
<evidence type="ECO:0000259" key="5">
    <source>
        <dbReference type="PROSITE" id="PS50949"/>
    </source>
</evidence>
<keyword evidence="7" id="KW-1185">Reference proteome</keyword>
<gene>
    <name evidence="6" type="ORF">GCM10023081_43620</name>
</gene>
<dbReference type="InterPro" id="IPR008920">
    <property type="entry name" value="TF_FadR/GntR_C"/>
</dbReference>
<dbReference type="InterPro" id="IPR011711">
    <property type="entry name" value="GntR_C"/>
</dbReference>
<evidence type="ECO:0000313" key="6">
    <source>
        <dbReference type="EMBL" id="GAA3702502.1"/>
    </source>
</evidence>
<protein>
    <submittedName>
        <fullName evidence="6">GntR family transcriptional regulator</fullName>
    </submittedName>
</protein>
<accession>A0ABP7DCM8</accession>
<evidence type="ECO:0000256" key="3">
    <source>
        <dbReference type="ARBA" id="ARBA00023163"/>
    </source>
</evidence>
<reference evidence="7" key="1">
    <citation type="journal article" date="2019" name="Int. J. Syst. Evol. Microbiol.">
        <title>The Global Catalogue of Microorganisms (GCM) 10K type strain sequencing project: providing services to taxonomists for standard genome sequencing and annotation.</title>
        <authorList>
            <consortium name="The Broad Institute Genomics Platform"/>
            <consortium name="The Broad Institute Genome Sequencing Center for Infectious Disease"/>
            <person name="Wu L."/>
            <person name="Ma J."/>
        </authorList>
    </citation>
    <scope>NUCLEOTIDE SEQUENCE [LARGE SCALE GENOMIC DNA]</scope>
    <source>
        <strain evidence="7">JCM 30742</strain>
    </source>
</reference>
<name>A0ABP7DCM8_9MICC</name>
<evidence type="ECO:0000256" key="1">
    <source>
        <dbReference type="ARBA" id="ARBA00023015"/>
    </source>
</evidence>
<feature type="domain" description="HTH gntR-type" evidence="5">
    <location>
        <begin position="20"/>
        <end position="87"/>
    </location>
</feature>
<dbReference type="InterPro" id="IPR000524">
    <property type="entry name" value="Tscrpt_reg_HTH_GntR"/>
</dbReference>
<evidence type="ECO:0000313" key="7">
    <source>
        <dbReference type="Proteomes" id="UP001500752"/>
    </source>
</evidence>
<dbReference type="SUPFAM" id="SSF48008">
    <property type="entry name" value="GntR ligand-binding domain-like"/>
    <property type="match status" value="1"/>
</dbReference>
<comment type="caution">
    <text evidence="6">The sequence shown here is derived from an EMBL/GenBank/DDBJ whole genome shotgun (WGS) entry which is preliminary data.</text>
</comment>
<dbReference type="Proteomes" id="UP001500752">
    <property type="component" value="Unassembled WGS sequence"/>
</dbReference>
<organism evidence="6 7">
    <name type="scientific">Arthrobacter ginkgonis</name>
    <dbReference type="NCBI Taxonomy" id="1630594"/>
    <lineage>
        <taxon>Bacteria</taxon>
        <taxon>Bacillati</taxon>
        <taxon>Actinomycetota</taxon>
        <taxon>Actinomycetes</taxon>
        <taxon>Micrococcales</taxon>
        <taxon>Micrococcaceae</taxon>
        <taxon>Arthrobacter</taxon>
    </lineage>
</organism>
<dbReference type="Gene3D" id="1.10.10.10">
    <property type="entry name" value="Winged helix-like DNA-binding domain superfamily/Winged helix DNA-binding domain"/>
    <property type="match status" value="1"/>
</dbReference>
<dbReference type="SUPFAM" id="SSF46785">
    <property type="entry name" value="Winged helix' DNA-binding domain"/>
    <property type="match status" value="1"/>
</dbReference>
<feature type="region of interest" description="Disordered" evidence="4">
    <location>
        <begin position="1"/>
        <end position="21"/>
    </location>
</feature>
<keyword evidence="1" id="KW-0805">Transcription regulation</keyword>
<evidence type="ECO:0000256" key="4">
    <source>
        <dbReference type="SAM" id="MobiDB-lite"/>
    </source>
</evidence>